<reference evidence="3 4" key="1">
    <citation type="submission" date="2018-04" db="EMBL/GenBank/DDBJ databases">
        <title>The genome of golden apple snail Pomacea canaliculata provides insight into stress tolerance and invasive adaptation.</title>
        <authorList>
            <person name="Liu C."/>
            <person name="Liu B."/>
            <person name="Ren Y."/>
            <person name="Zhang Y."/>
            <person name="Wang H."/>
            <person name="Li S."/>
            <person name="Jiang F."/>
            <person name="Yin L."/>
            <person name="Zhang G."/>
            <person name="Qian W."/>
            <person name="Fan W."/>
        </authorList>
    </citation>
    <scope>NUCLEOTIDE SEQUENCE [LARGE SCALE GENOMIC DNA]</scope>
    <source>
        <strain evidence="3">SZHN2017</strain>
        <tissue evidence="3">Muscle</tissue>
    </source>
</reference>
<organism evidence="3 4">
    <name type="scientific">Pomacea canaliculata</name>
    <name type="common">Golden apple snail</name>
    <dbReference type="NCBI Taxonomy" id="400727"/>
    <lineage>
        <taxon>Eukaryota</taxon>
        <taxon>Metazoa</taxon>
        <taxon>Spiralia</taxon>
        <taxon>Lophotrochozoa</taxon>
        <taxon>Mollusca</taxon>
        <taxon>Gastropoda</taxon>
        <taxon>Caenogastropoda</taxon>
        <taxon>Architaenioglossa</taxon>
        <taxon>Ampullarioidea</taxon>
        <taxon>Ampullariidae</taxon>
        <taxon>Pomacea</taxon>
    </lineage>
</organism>
<feature type="region of interest" description="Disordered" evidence="2">
    <location>
        <begin position="1048"/>
        <end position="1080"/>
    </location>
</feature>
<feature type="compositionally biased region" description="Basic and acidic residues" evidence="2">
    <location>
        <begin position="521"/>
        <end position="532"/>
    </location>
</feature>
<feature type="compositionally biased region" description="Low complexity" evidence="2">
    <location>
        <begin position="1154"/>
        <end position="1164"/>
    </location>
</feature>
<feature type="compositionally biased region" description="Polar residues" evidence="2">
    <location>
        <begin position="617"/>
        <end position="629"/>
    </location>
</feature>
<keyword evidence="1" id="KW-0344">Guanine-nucleotide releasing factor</keyword>
<feature type="compositionally biased region" description="Basic and acidic residues" evidence="2">
    <location>
        <begin position="825"/>
        <end position="836"/>
    </location>
</feature>
<name>A0A2T7PIX5_POMCA</name>
<gene>
    <name evidence="3" type="ORF">C0Q70_04623</name>
</gene>
<feature type="region of interest" description="Disordered" evidence="2">
    <location>
        <begin position="800"/>
        <end position="836"/>
    </location>
</feature>
<dbReference type="InterPro" id="IPR051336">
    <property type="entry name" value="RhoGEF_Guanine_NuclExch_SF"/>
</dbReference>
<dbReference type="PANTHER" id="PTHR22826:SF117">
    <property type="entry name" value="PLECKSTRIN HOMOLOGY DOMAIN-CONTAINING FAMILY G MEMBER 4B-RELATED"/>
    <property type="match status" value="1"/>
</dbReference>
<feature type="region of interest" description="Disordered" evidence="2">
    <location>
        <begin position="513"/>
        <end position="540"/>
    </location>
</feature>
<dbReference type="GO" id="GO:0005085">
    <property type="term" value="F:guanyl-nucleotide exchange factor activity"/>
    <property type="evidence" value="ECO:0007669"/>
    <property type="project" value="UniProtKB-KW"/>
</dbReference>
<dbReference type="GO" id="GO:0019898">
    <property type="term" value="C:extrinsic component of membrane"/>
    <property type="evidence" value="ECO:0007669"/>
    <property type="project" value="TreeGrafter"/>
</dbReference>
<evidence type="ECO:0000313" key="4">
    <source>
        <dbReference type="Proteomes" id="UP000245119"/>
    </source>
</evidence>
<feature type="compositionally biased region" description="Polar residues" evidence="2">
    <location>
        <begin position="1130"/>
        <end position="1143"/>
    </location>
</feature>
<feature type="compositionally biased region" description="Polar residues" evidence="2">
    <location>
        <begin position="1165"/>
        <end position="1174"/>
    </location>
</feature>
<dbReference type="OrthoDB" id="10004999at2759"/>
<dbReference type="EMBL" id="PZQS01000003">
    <property type="protein sequence ID" value="PVD33369.1"/>
    <property type="molecule type" value="Genomic_DNA"/>
</dbReference>
<feature type="compositionally biased region" description="Basic and acidic residues" evidence="2">
    <location>
        <begin position="631"/>
        <end position="641"/>
    </location>
</feature>
<evidence type="ECO:0008006" key="5">
    <source>
        <dbReference type="Google" id="ProtNLM"/>
    </source>
</evidence>
<accession>A0A2T7PIX5</accession>
<dbReference type="GO" id="GO:0007411">
    <property type="term" value="P:axon guidance"/>
    <property type="evidence" value="ECO:0007669"/>
    <property type="project" value="TreeGrafter"/>
</dbReference>
<evidence type="ECO:0000256" key="1">
    <source>
        <dbReference type="ARBA" id="ARBA00022658"/>
    </source>
</evidence>
<proteinExistence type="predicted"/>
<dbReference type="Proteomes" id="UP000245119">
    <property type="component" value="Linkage Group LG3"/>
</dbReference>
<feature type="region of interest" description="Disordered" evidence="2">
    <location>
        <begin position="1130"/>
        <end position="1187"/>
    </location>
</feature>
<dbReference type="GO" id="GO:0005737">
    <property type="term" value="C:cytoplasm"/>
    <property type="evidence" value="ECO:0007669"/>
    <property type="project" value="TreeGrafter"/>
</dbReference>
<protein>
    <recommendedName>
        <fullName evidence="5">CRAL-TRIO domain-containing protein</fullName>
    </recommendedName>
</protein>
<dbReference type="GO" id="GO:0005886">
    <property type="term" value="C:plasma membrane"/>
    <property type="evidence" value="ECO:0007669"/>
    <property type="project" value="TreeGrafter"/>
</dbReference>
<comment type="caution">
    <text evidence="3">The sequence shown here is derived from an EMBL/GenBank/DDBJ whole genome shotgun (WGS) entry which is preliminary data.</text>
</comment>
<evidence type="ECO:0000313" key="3">
    <source>
        <dbReference type="EMBL" id="PVD33369.1"/>
    </source>
</evidence>
<feature type="region of interest" description="Disordered" evidence="2">
    <location>
        <begin position="617"/>
        <end position="645"/>
    </location>
</feature>
<evidence type="ECO:0000256" key="2">
    <source>
        <dbReference type="SAM" id="MobiDB-lite"/>
    </source>
</evidence>
<dbReference type="AlphaFoldDB" id="A0A2T7PIX5"/>
<keyword evidence="4" id="KW-1185">Reference proteome</keyword>
<feature type="region of interest" description="Disordered" evidence="2">
    <location>
        <begin position="1211"/>
        <end position="1232"/>
    </location>
</feature>
<sequence length="1232" mass="139486">MAQTPIITFPETAHERLITWSAERLLGVLRHYLQWITCIQKASKFSLLANLQQASRATISVIVEAAEKLELQSRGTITAFYCMKPYAKSRSRQLKKLLGLKPSKKHPKIPLFKVVLLKTHQDLFSQIDVSELTPEFGGTLIYDHAAWVRFHQTVTPCIREAENAIRRLPAIRDRVELLQEYEVSGQSAADIQTLMGELSDKYHLTVSEAHFQETLDGCKQTLLLLDHDANTHADWLSQVHADHVTQATSSVRQLFQQLDSQRWQLEETWRGSKTALLSFSRYRNTEKDPWSQMQTRIEKKIKTHFEPLLKEHPCVANTLSQAELYRTHFTTSLYEPAKELLGQATEILEDMQRLKARSPDPLVTSVTFTQRLTVTLQPFTQHLQGFQDVYVAVHIFHLLLEKALKWYRKVLKFLPDALLERLREVGGNQILQMPLEWQGAVESFLHRHPPPQEQHIAKLDTEVPPQVDRRLRLQARSLALRLRLLQRLLFGRRWPIKLLEAAFSWKSELHGNTMGSISSTKETKPTREHRAQEAVTSQLASDRGPSIFLHLKRSGSFSSTDTGDMDFFAGQRSPPVTFHLYGSSADEEKNAKEVNPNKAVKKSTCEPLQQPQVNLKTIPPTSRISNSNGEHLARDAQEQVNKKRVRGQAKVLEGVREQERFVRLTFSPSGTTEKRGRALNYKNKIDSSNEDFLLHDLEGNPTGSESGIEVLDVEDPCDTIVEKIKAVSSSSLPGEVKLQCVSHLLATSSFRQPEKRAVTLRDFRRARNADTSFRSQVVGRPRQKDGRLLSYRAGRDDERSLWVGRGHGDPSPLSDDAAGGQKYRQKSEATIKTRRLAEPEKLPLGERPASAVAKLRQRLARSLMDLDIADEDSIHTGHNTSDEGVFMTSGMKAKRFSYDPALAPSYQFRQIPSPELRRKSQDDILDLARSGQGHSAKMTFQRPLGDGSTLLPWLEDDIRPSRRKYFGSHGDLLDVAKSSLPKPSPVRLGTQKSPSRWRQNIVVDAPDLPSKGHQQARDFIAPSFLQPSTSLTNIGFNIDAAVSFAQSSHSSSDDIHPAASKLRDQDPEHAKTRRLETFSEQSYNASADSLLIRLSDEADMEYMSQNELESSLKRSHQILKATEEKLVRRQQSFDQETYTNQNPEVPLDTKDSESSGTESSEDSSVPPQILTSQDFDPDGEESASQWMHHTFDLMRSGDLKAELDWDADVSNMSDHWSEGRKRGQSFSGPDFF</sequence>
<dbReference type="PANTHER" id="PTHR22826">
    <property type="entry name" value="RHO GUANINE EXCHANGE FACTOR-RELATED"/>
    <property type="match status" value="1"/>
</dbReference>
<feature type="compositionally biased region" description="Basic and acidic residues" evidence="2">
    <location>
        <begin position="1051"/>
        <end position="1077"/>
    </location>
</feature>
<dbReference type="STRING" id="400727.A0A2T7PIX5"/>